<evidence type="ECO:0000313" key="1">
    <source>
        <dbReference type="EMBL" id="UVC14388.1"/>
    </source>
</evidence>
<accession>A0ABY5QTP8</accession>
<proteinExistence type="predicted"/>
<dbReference type="RefSeq" id="WP_258118601.1">
    <property type="nucleotide sequence ID" value="NZ_CP062229.1"/>
</dbReference>
<dbReference type="Proteomes" id="UP001058098">
    <property type="component" value="Chromosome"/>
</dbReference>
<reference evidence="1" key="1">
    <citation type="submission" date="2020-09" db="EMBL/GenBank/DDBJ databases">
        <title>Rhizobia associated with sainfoin plants.</title>
        <authorList>
            <person name="Asharfi S."/>
            <person name="Kuzmanovic N."/>
            <person name="Bunk B."/>
            <person name="Sproeer C."/>
            <person name="Becker M."/>
            <person name="Thuenen T."/>
        </authorList>
    </citation>
    <scope>NUCLEOTIDE SEQUENCE</scope>
    <source>
        <strain evidence="1">OM4</strain>
    </source>
</reference>
<keyword evidence="2" id="KW-1185">Reference proteome</keyword>
<dbReference type="EMBL" id="CP062229">
    <property type="protein sequence ID" value="UVC14388.1"/>
    <property type="molecule type" value="Genomic_DNA"/>
</dbReference>
<protein>
    <submittedName>
        <fullName evidence="1">Uncharacterized protein</fullName>
    </submittedName>
</protein>
<sequence length="46" mass="5091">MTAPFQLDEGCRQYILLPYEEPLLDCISAGSRLDQLATGNIQATPH</sequence>
<evidence type="ECO:0000313" key="2">
    <source>
        <dbReference type="Proteomes" id="UP001058098"/>
    </source>
</evidence>
<gene>
    <name evidence="1" type="ORF">IHQ72_27660</name>
</gene>
<name>A0ABY5QTP8_9HYPH</name>
<organism evidence="1 2">
    <name type="scientific">Mesorhizobium onobrychidis</name>
    <dbReference type="NCBI Taxonomy" id="2775404"/>
    <lineage>
        <taxon>Bacteria</taxon>
        <taxon>Pseudomonadati</taxon>
        <taxon>Pseudomonadota</taxon>
        <taxon>Alphaproteobacteria</taxon>
        <taxon>Hyphomicrobiales</taxon>
        <taxon>Phyllobacteriaceae</taxon>
        <taxon>Mesorhizobium</taxon>
    </lineage>
</organism>